<dbReference type="SUPFAM" id="SSF52922">
    <property type="entry name" value="TK C-terminal domain-like"/>
    <property type="match status" value="1"/>
</dbReference>
<dbReference type="InterPro" id="IPR033248">
    <property type="entry name" value="Transketolase_C"/>
</dbReference>
<dbReference type="InterPro" id="IPR002869">
    <property type="entry name" value="Pyrv_flavodox_OxRed_cen"/>
</dbReference>
<sequence length="586" mass="62081">MHEGTDWRMKTLTLAMTGSGGTGVVALGEMLLRSAARTGLFGILCKTFGPQIRGGESAAIIRFGPRPLASFGGEIDLLLVLDWTNFQRFADEIPLKPSTVVIGDTAAGARPASIPEGLSVASLDFTGLAQKMGSTHSNIALLGYVAAWLGCDSAQVAASVEQRLHKHSEDTIALAQQVALAGAELAGTTPIPIEPPMAEQYQGEERWLATGNQLAGLGALEAGVRFVAAYPITPASDALEWMAGKIESVGGHLMQAEDELAAVNMAIGAGYGGVPAMTATSGPGLALMSEAMGLAVASETPLVVLNVMRGGPSTGIPTKAEQSDFNLAVYGLHGDAPHVVMSALSVEDCHHVMAWATQVASERQTLVIVLSDQFLGQSIQVLAPLPTTGFKAALLSPEAEPPESSQMQGERYFRYLNTDSGVSPMAVPGQAGTAYTADGLEHSQAAIPSPKAADHELQLDKRERKLQSLADSDQWGLQSILPNARVLVLCWGSLYPIALEAQRLLQDQGVIVNVVGVRLLSPLPLEFIQQSMDAVDQVLVVEQNHLGQFARYLRSFGLSFVSYHRPGPRLFTPVEILQQVEGLNRA</sequence>
<keyword evidence="2" id="KW-0786">Thiamine pyrophosphate</keyword>
<gene>
    <name evidence="6" type="ORF">Kalk_07105</name>
</gene>
<reference evidence="7" key="1">
    <citation type="submission" date="2017-08" db="EMBL/GenBank/DDBJ databases">
        <title>Direct submision.</title>
        <authorList>
            <person name="Kim S.-J."/>
            <person name="Rhee S.-K."/>
        </authorList>
    </citation>
    <scope>NUCLEOTIDE SEQUENCE [LARGE SCALE GENOMIC DNA]</scope>
    <source>
        <strain evidence="7">GI5</strain>
    </source>
</reference>
<dbReference type="KEGG" id="kak:Kalk_07105"/>
<dbReference type="InterPro" id="IPR050722">
    <property type="entry name" value="Pyruvate:ferred/Flavod_OxRd"/>
</dbReference>
<dbReference type="GO" id="GO:0006979">
    <property type="term" value="P:response to oxidative stress"/>
    <property type="evidence" value="ECO:0007669"/>
    <property type="project" value="TreeGrafter"/>
</dbReference>
<evidence type="ECO:0008006" key="8">
    <source>
        <dbReference type="Google" id="ProtNLM"/>
    </source>
</evidence>
<dbReference type="SUPFAM" id="SSF52518">
    <property type="entry name" value="Thiamin diphosphate-binding fold (THDP-binding)"/>
    <property type="match status" value="1"/>
</dbReference>
<dbReference type="SUPFAM" id="SSF53323">
    <property type="entry name" value="Pyruvate-ferredoxin oxidoreductase, PFOR, domain III"/>
    <property type="match status" value="1"/>
</dbReference>
<dbReference type="PANTHER" id="PTHR32154">
    <property type="entry name" value="PYRUVATE-FLAVODOXIN OXIDOREDUCTASE-RELATED"/>
    <property type="match status" value="1"/>
</dbReference>
<dbReference type="Pfam" id="PF02780">
    <property type="entry name" value="Transketolase_C"/>
    <property type="match status" value="1"/>
</dbReference>
<dbReference type="Pfam" id="PF01558">
    <property type="entry name" value="POR"/>
    <property type="match status" value="1"/>
</dbReference>
<dbReference type="PANTHER" id="PTHR32154:SF20">
    <property type="entry name" value="2-OXOGLUTARATE OXIDOREDUCTASE SUBUNIT KORA"/>
    <property type="match status" value="1"/>
</dbReference>
<evidence type="ECO:0000313" key="6">
    <source>
        <dbReference type="EMBL" id="AUM12190.1"/>
    </source>
</evidence>
<feature type="domain" description="Transketolase C-terminal" evidence="5">
    <location>
        <begin position="483"/>
        <end position="545"/>
    </location>
</feature>
<dbReference type="Gene3D" id="3.40.50.920">
    <property type="match status" value="1"/>
</dbReference>
<feature type="domain" description="Pyruvate flavodoxin/ferredoxin oxidoreductase pyrimidine binding" evidence="4">
    <location>
        <begin position="218"/>
        <end position="451"/>
    </location>
</feature>
<dbReference type="Gene3D" id="3.40.50.970">
    <property type="match status" value="1"/>
</dbReference>
<dbReference type="EMBL" id="CP022684">
    <property type="protein sequence ID" value="AUM12190.1"/>
    <property type="molecule type" value="Genomic_DNA"/>
</dbReference>
<keyword evidence="7" id="KW-1185">Reference proteome</keyword>
<evidence type="ECO:0000256" key="2">
    <source>
        <dbReference type="ARBA" id="ARBA00023052"/>
    </source>
</evidence>
<dbReference type="Proteomes" id="UP000235116">
    <property type="component" value="Chromosome"/>
</dbReference>
<dbReference type="InterPro" id="IPR022367">
    <property type="entry name" value="2-oxoacid/accept_OxRdtase_asu"/>
</dbReference>
<dbReference type="CDD" id="cd07034">
    <property type="entry name" value="TPP_PYR_PFOR_IOR-alpha_like"/>
    <property type="match status" value="1"/>
</dbReference>
<dbReference type="InterPro" id="IPR029061">
    <property type="entry name" value="THDP-binding"/>
</dbReference>
<evidence type="ECO:0000259" key="5">
    <source>
        <dbReference type="Pfam" id="PF02780"/>
    </source>
</evidence>
<keyword evidence="1" id="KW-0560">Oxidoreductase</keyword>
<evidence type="ECO:0000256" key="1">
    <source>
        <dbReference type="ARBA" id="ARBA00023002"/>
    </source>
</evidence>
<evidence type="ECO:0000259" key="3">
    <source>
        <dbReference type="Pfam" id="PF01558"/>
    </source>
</evidence>
<feature type="domain" description="Pyruvate/ketoisovalerate oxidoreductase catalytic" evidence="3">
    <location>
        <begin position="20"/>
        <end position="183"/>
    </location>
</feature>
<evidence type="ECO:0000259" key="4">
    <source>
        <dbReference type="Pfam" id="PF01855"/>
    </source>
</evidence>
<dbReference type="InterPro" id="IPR009014">
    <property type="entry name" value="Transketo_C/PFOR_II"/>
</dbReference>
<dbReference type="FunFam" id="3.40.50.970:FF:000022">
    <property type="entry name" value="2-oxoglutarate ferredoxin oxidoreductase alpha subunit"/>
    <property type="match status" value="1"/>
</dbReference>
<dbReference type="Gene3D" id="3.40.920.10">
    <property type="entry name" value="Pyruvate-ferredoxin oxidoreductase, PFOR, domain III"/>
    <property type="match status" value="1"/>
</dbReference>
<accession>A0A2K9LIW6</accession>
<protein>
    <recommendedName>
        <fullName evidence="8">2-oxoglutarate synthase</fullName>
    </recommendedName>
</protein>
<dbReference type="InterPro" id="IPR002880">
    <property type="entry name" value="Pyrv_Fd/Flavodoxin_OxRdtase_N"/>
</dbReference>
<organism evidence="6 7">
    <name type="scientific">Ketobacter alkanivorans</name>
    <dbReference type="NCBI Taxonomy" id="1917421"/>
    <lineage>
        <taxon>Bacteria</taxon>
        <taxon>Pseudomonadati</taxon>
        <taxon>Pseudomonadota</taxon>
        <taxon>Gammaproteobacteria</taxon>
        <taxon>Pseudomonadales</taxon>
        <taxon>Ketobacteraceae</taxon>
        <taxon>Ketobacter</taxon>
    </lineage>
</organism>
<dbReference type="GO" id="GO:0016903">
    <property type="term" value="F:oxidoreductase activity, acting on the aldehyde or oxo group of donors"/>
    <property type="evidence" value="ECO:0007669"/>
    <property type="project" value="InterPro"/>
</dbReference>
<dbReference type="Pfam" id="PF01855">
    <property type="entry name" value="POR_N"/>
    <property type="match status" value="1"/>
</dbReference>
<evidence type="ECO:0000313" key="7">
    <source>
        <dbReference type="Proteomes" id="UP000235116"/>
    </source>
</evidence>
<name>A0A2K9LIW6_9GAMM</name>
<proteinExistence type="predicted"/>
<dbReference type="NCBIfam" id="TIGR03710">
    <property type="entry name" value="OAFO_sf"/>
    <property type="match status" value="1"/>
</dbReference>
<dbReference type="AlphaFoldDB" id="A0A2K9LIW6"/>
<dbReference type="InterPro" id="IPR019752">
    <property type="entry name" value="Pyrv/ketoisovalerate_OxRed_cat"/>
</dbReference>